<evidence type="ECO:0000259" key="2">
    <source>
        <dbReference type="Pfam" id="PF03732"/>
    </source>
</evidence>
<accession>A0ABD3BEF5</accession>
<dbReference type="Pfam" id="PF03732">
    <property type="entry name" value="Retrotrans_gag"/>
    <property type="match status" value="1"/>
</dbReference>
<gene>
    <name evidence="3" type="ORF">CASFOL_040080</name>
</gene>
<keyword evidence="4" id="KW-1185">Reference proteome</keyword>
<sequence length="199" mass="22974">MSNDSNETDVQITHLTAAVAALSHTLGQMQRDQEARYAQFETAINANRSILGQPPGRGGRVNFTDQPIGDDPAPPNRHIHGHKPRLEPPKTDGSDPLRWLYTVNEYFEFYDTAPEDRLKCVALMLEGPAADWFRWRNSSGLISDRDDFTKKFKLRFDPPYYVDYFGQLAKLRQTGTVMEYQTEFEKLLQHVRGFCRFWS</sequence>
<dbReference type="AlphaFoldDB" id="A0ABD3BEF5"/>
<evidence type="ECO:0000256" key="1">
    <source>
        <dbReference type="SAM" id="MobiDB-lite"/>
    </source>
</evidence>
<feature type="domain" description="Retrotransposon gag" evidence="2">
    <location>
        <begin position="121"/>
        <end position="192"/>
    </location>
</feature>
<feature type="region of interest" description="Disordered" evidence="1">
    <location>
        <begin position="48"/>
        <end position="91"/>
    </location>
</feature>
<dbReference type="InterPro" id="IPR005162">
    <property type="entry name" value="Retrotrans_gag_dom"/>
</dbReference>
<protein>
    <recommendedName>
        <fullName evidence="2">Retrotransposon gag domain-containing protein</fullName>
    </recommendedName>
</protein>
<evidence type="ECO:0000313" key="3">
    <source>
        <dbReference type="EMBL" id="KAL3615786.1"/>
    </source>
</evidence>
<dbReference type="Proteomes" id="UP001632038">
    <property type="component" value="Unassembled WGS sequence"/>
</dbReference>
<organism evidence="3 4">
    <name type="scientific">Castilleja foliolosa</name>
    <dbReference type="NCBI Taxonomy" id="1961234"/>
    <lineage>
        <taxon>Eukaryota</taxon>
        <taxon>Viridiplantae</taxon>
        <taxon>Streptophyta</taxon>
        <taxon>Embryophyta</taxon>
        <taxon>Tracheophyta</taxon>
        <taxon>Spermatophyta</taxon>
        <taxon>Magnoliopsida</taxon>
        <taxon>eudicotyledons</taxon>
        <taxon>Gunneridae</taxon>
        <taxon>Pentapetalae</taxon>
        <taxon>asterids</taxon>
        <taxon>lamiids</taxon>
        <taxon>Lamiales</taxon>
        <taxon>Orobanchaceae</taxon>
        <taxon>Pedicularideae</taxon>
        <taxon>Castillejinae</taxon>
        <taxon>Castilleja</taxon>
    </lineage>
</organism>
<name>A0ABD3BEF5_9LAMI</name>
<dbReference type="EMBL" id="JAVIJP010000099">
    <property type="protein sequence ID" value="KAL3615786.1"/>
    <property type="molecule type" value="Genomic_DNA"/>
</dbReference>
<evidence type="ECO:0000313" key="4">
    <source>
        <dbReference type="Proteomes" id="UP001632038"/>
    </source>
</evidence>
<reference evidence="4" key="1">
    <citation type="journal article" date="2024" name="IScience">
        <title>Strigolactones Initiate the Formation of Haustorium-like Structures in Castilleja.</title>
        <authorList>
            <person name="Buerger M."/>
            <person name="Peterson D."/>
            <person name="Chory J."/>
        </authorList>
    </citation>
    <scope>NUCLEOTIDE SEQUENCE [LARGE SCALE GENOMIC DNA]</scope>
</reference>
<comment type="caution">
    <text evidence="3">The sequence shown here is derived from an EMBL/GenBank/DDBJ whole genome shotgun (WGS) entry which is preliminary data.</text>
</comment>
<proteinExistence type="predicted"/>